<keyword evidence="2" id="KW-1185">Reference proteome</keyword>
<evidence type="ECO:0000313" key="2">
    <source>
        <dbReference type="Proteomes" id="UP001156102"/>
    </source>
</evidence>
<proteinExistence type="predicted"/>
<gene>
    <name evidence="1" type="ORF">NK662_10000</name>
</gene>
<organism evidence="1 2">
    <name type="scientific">Ectobacillus ponti</name>
    <dbReference type="NCBI Taxonomy" id="2961894"/>
    <lineage>
        <taxon>Bacteria</taxon>
        <taxon>Bacillati</taxon>
        <taxon>Bacillota</taxon>
        <taxon>Bacilli</taxon>
        <taxon>Bacillales</taxon>
        <taxon>Bacillaceae</taxon>
        <taxon>Ectobacillus</taxon>
    </lineage>
</organism>
<evidence type="ECO:0000313" key="1">
    <source>
        <dbReference type="EMBL" id="MCP8968870.1"/>
    </source>
</evidence>
<dbReference type="Proteomes" id="UP001156102">
    <property type="component" value="Unassembled WGS sequence"/>
</dbReference>
<accession>A0AA41X8K7</accession>
<dbReference type="EMBL" id="JANCLT010000004">
    <property type="protein sequence ID" value="MCP8968870.1"/>
    <property type="molecule type" value="Genomic_DNA"/>
</dbReference>
<dbReference type="RefSeq" id="WP_254758781.1">
    <property type="nucleotide sequence ID" value="NZ_JANCLT010000004.1"/>
</dbReference>
<protein>
    <submittedName>
        <fullName evidence="1">Uncharacterized protein</fullName>
    </submittedName>
</protein>
<dbReference type="AlphaFoldDB" id="A0AA41X8K7"/>
<reference evidence="1" key="1">
    <citation type="submission" date="2022-07" db="EMBL/GenBank/DDBJ databases">
        <authorList>
            <person name="Li W.-J."/>
            <person name="Deng Q.-Q."/>
        </authorList>
    </citation>
    <scope>NUCLEOTIDE SEQUENCE</scope>
    <source>
        <strain evidence="1">SYSU M60031</strain>
    </source>
</reference>
<comment type="caution">
    <text evidence="1">The sequence shown here is derived from an EMBL/GenBank/DDBJ whole genome shotgun (WGS) entry which is preliminary data.</text>
</comment>
<name>A0AA41X8K7_9BACI</name>
<sequence length="180" mass="20215">MSIETKLEVLQAPSRDELYRELFERFGSLQYHIIDEKVKRKFPLFWRKQYELKVMLVLQVQQPAPQPDIPAAGAEETEIAAPPKDAVQALLRKLEDSPAARLPSRTMGHDGRKAVLLQLLGDSFTVVPANARSAAAVPQQQELQQLKEAIALIQQKLGEQEQATSPLFSDLLFGQTDQTK</sequence>